<feature type="transmembrane region" description="Helical" evidence="6">
    <location>
        <begin position="134"/>
        <end position="154"/>
    </location>
</feature>
<dbReference type="InterPro" id="IPR000620">
    <property type="entry name" value="EamA_dom"/>
</dbReference>
<comment type="similarity">
    <text evidence="2">Belongs to the drug/metabolite transporter (DMT) superfamily. 10 TMS drug/metabolite exporter (DME) (TC 2.A.7.3) family.</text>
</comment>
<dbReference type="PANTHER" id="PTHR22911:SF6">
    <property type="entry name" value="SOLUTE CARRIER FAMILY 35 MEMBER G1"/>
    <property type="match status" value="1"/>
</dbReference>
<dbReference type="EMBL" id="CP098747">
    <property type="protein sequence ID" value="USG60327.1"/>
    <property type="molecule type" value="Genomic_DNA"/>
</dbReference>
<reference evidence="8" key="1">
    <citation type="submission" date="2022-06" db="EMBL/GenBank/DDBJ databases">
        <title>Sneathiella actinostolidae sp. nov., isolated from a sea anemonein the Western Pacific Ocean.</title>
        <authorList>
            <person name="Wei M.J."/>
        </authorList>
    </citation>
    <scope>NUCLEOTIDE SEQUENCE</scope>
    <source>
        <strain evidence="8">PHK-P5</strain>
    </source>
</reference>
<feature type="transmembrane region" description="Helical" evidence="6">
    <location>
        <begin position="52"/>
        <end position="70"/>
    </location>
</feature>
<proteinExistence type="inferred from homology"/>
<comment type="subcellular location">
    <subcellularLocation>
        <location evidence="1">Membrane</location>
        <topology evidence="1">Multi-pass membrane protein</topology>
    </subcellularLocation>
</comment>
<feature type="transmembrane region" description="Helical" evidence="6">
    <location>
        <begin position="218"/>
        <end position="236"/>
    </location>
</feature>
<keyword evidence="3 6" id="KW-0812">Transmembrane</keyword>
<evidence type="ECO:0000313" key="8">
    <source>
        <dbReference type="EMBL" id="USG60327.1"/>
    </source>
</evidence>
<dbReference type="RefSeq" id="WP_251933197.1">
    <property type="nucleotide sequence ID" value="NZ_CP098747.1"/>
</dbReference>
<feature type="domain" description="EamA" evidence="7">
    <location>
        <begin position="19"/>
        <end position="150"/>
    </location>
</feature>
<dbReference type="InterPro" id="IPR037185">
    <property type="entry name" value="EmrE-like"/>
</dbReference>
<organism evidence="8 9">
    <name type="scientific">Sneathiella marina</name>
    <dbReference type="NCBI Taxonomy" id="2950108"/>
    <lineage>
        <taxon>Bacteria</taxon>
        <taxon>Pseudomonadati</taxon>
        <taxon>Pseudomonadota</taxon>
        <taxon>Alphaproteobacteria</taxon>
        <taxon>Sneathiellales</taxon>
        <taxon>Sneathiellaceae</taxon>
        <taxon>Sneathiella</taxon>
    </lineage>
</organism>
<sequence length="302" mass="31846">MISRFLQSGSSNPLRSAGMMLAACALIALTTIIAKALGTGLEGPPLHPLQISAGRFIFALAGLSVALAVLRPRFHRPHIRLHVGRSFFGWAGVTLMFAAVARIPVSDATAISFLNPIFGMLLAIPLLGERVGPIRWGAAAIAMLGALILLRPGSSAFDPAALIALTAALFMGVEVILIKKLSGREAPLQILTINNSIGAVIACTAASFVWIAPSPSQWAALAAIGLVMVTAQSLFIQSMRSGDASFALPFSYSTLVFATLYDFWIFGALPDWISVAGGGIILSGALLLAWREVVRSRDQKVK</sequence>
<feature type="transmembrane region" description="Helical" evidence="6">
    <location>
        <begin position="272"/>
        <end position="290"/>
    </location>
</feature>
<feature type="transmembrane region" description="Helical" evidence="6">
    <location>
        <begin position="248"/>
        <end position="266"/>
    </location>
</feature>
<keyword evidence="9" id="KW-1185">Reference proteome</keyword>
<evidence type="ECO:0000256" key="2">
    <source>
        <dbReference type="ARBA" id="ARBA00009853"/>
    </source>
</evidence>
<evidence type="ECO:0000259" key="7">
    <source>
        <dbReference type="Pfam" id="PF00892"/>
    </source>
</evidence>
<dbReference type="SUPFAM" id="SSF103481">
    <property type="entry name" value="Multidrug resistance efflux transporter EmrE"/>
    <property type="match status" value="2"/>
</dbReference>
<evidence type="ECO:0000313" key="9">
    <source>
        <dbReference type="Proteomes" id="UP001056291"/>
    </source>
</evidence>
<feature type="transmembrane region" description="Helical" evidence="6">
    <location>
        <begin position="109"/>
        <end position="127"/>
    </location>
</feature>
<keyword evidence="4 6" id="KW-1133">Transmembrane helix</keyword>
<evidence type="ECO:0000256" key="6">
    <source>
        <dbReference type="SAM" id="Phobius"/>
    </source>
</evidence>
<feature type="transmembrane region" description="Helical" evidence="6">
    <location>
        <begin position="190"/>
        <end position="212"/>
    </location>
</feature>
<name>A0ABY4VZG7_9PROT</name>
<dbReference type="Proteomes" id="UP001056291">
    <property type="component" value="Chromosome"/>
</dbReference>
<gene>
    <name evidence="8" type="ORF">NBZ79_14240</name>
</gene>
<accession>A0ABY4VZG7</accession>
<evidence type="ECO:0000256" key="5">
    <source>
        <dbReference type="ARBA" id="ARBA00023136"/>
    </source>
</evidence>
<evidence type="ECO:0000256" key="4">
    <source>
        <dbReference type="ARBA" id="ARBA00022989"/>
    </source>
</evidence>
<evidence type="ECO:0000256" key="1">
    <source>
        <dbReference type="ARBA" id="ARBA00004141"/>
    </source>
</evidence>
<keyword evidence="5 6" id="KW-0472">Membrane</keyword>
<feature type="transmembrane region" description="Helical" evidence="6">
    <location>
        <begin position="82"/>
        <end position="103"/>
    </location>
</feature>
<evidence type="ECO:0000256" key="3">
    <source>
        <dbReference type="ARBA" id="ARBA00022692"/>
    </source>
</evidence>
<feature type="transmembrane region" description="Helical" evidence="6">
    <location>
        <begin position="160"/>
        <end position="178"/>
    </location>
</feature>
<feature type="domain" description="EamA" evidence="7">
    <location>
        <begin position="160"/>
        <end position="289"/>
    </location>
</feature>
<protein>
    <submittedName>
        <fullName evidence="8">DMT family transporter</fullName>
    </submittedName>
</protein>
<dbReference type="PANTHER" id="PTHR22911">
    <property type="entry name" value="ACYL-MALONYL CONDENSING ENZYME-RELATED"/>
    <property type="match status" value="1"/>
</dbReference>
<dbReference type="Pfam" id="PF00892">
    <property type="entry name" value="EamA"/>
    <property type="match status" value="2"/>
</dbReference>